<dbReference type="InterPro" id="IPR002401">
    <property type="entry name" value="Cyt_P450_E_grp-I"/>
</dbReference>
<keyword evidence="3 7" id="KW-0479">Metal-binding</keyword>
<dbReference type="GO" id="GO:0016705">
    <property type="term" value="F:oxidoreductase activity, acting on paired donors, with incorporation or reduction of molecular oxygen"/>
    <property type="evidence" value="ECO:0007669"/>
    <property type="project" value="InterPro"/>
</dbReference>
<dbReference type="PRINTS" id="PR00385">
    <property type="entry name" value="P450"/>
</dbReference>
<dbReference type="InterPro" id="IPR036396">
    <property type="entry name" value="Cyt_P450_sf"/>
</dbReference>
<gene>
    <name evidence="9" type="ordered locus">GDI2364</name>
</gene>
<evidence type="ECO:0000256" key="8">
    <source>
        <dbReference type="RuleBase" id="RU000461"/>
    </source>
</evidence>
<dbReference type="GO" id="GO:0005506">
    <property type="term" value="F:iron ion binding"/>
    <property type="evidence" value="ECO:0007669"/>
    <property type="project" value="InterPro"/>
</dbReference>
<dbReference type="EMBL" id="AM889285">
    <property type="protein sequence ID" value="CAP56307.1"/>
    <property type="molecule type" value="Genomic_DNA"/>
</dbReference>
<evidence type="ECO:0000256" key="7">
    <source>
        <dbReference type="PIRSR" id="PIRSR602401-1"/>
    </source>
</evidence>
<evidence type="ECO:0000313" key="10">
    <source>
        <dbReference type="Proteomes" id="UP000001176"/>
    </source>
</evidence>
<organism evidence="9 10">
    <name type="scientific">Gluconacetobacter diazotrophicus (strain ATCC 49037 / DSM 5601 / CCUG 37298 / CIP 103539 / LMG 7603 / PAl5)</name>
    <dbReference type="NCBI Taxonomy" id="272568"/>
    <lineage>
        <taxon>Bacteria</taxon>
        <taxon>Pseudomonadati</taxon>
        <taxon>Pseudomonadota</taxon>
        <taxon>Alphaproteobacteria</taxon>
        <taxon>Acetobacterales</taxon>
        <taxon>Acetobacteraceae</taxon>
        <taxon>Gluconacetobacter</taxon>
    </lineage>
</organism>
<name>A9HMH0_GLUDA</name>
<feature type="binding site" description="axial binding residue" evidence="7">
    <location>
        <position position="405"/>
    </location>
    <ligand>
        <name>heme</name>
        <dbReference type="ChEBI" id="CHEBI:30413"/>
    </ligand>
    <ligandPart>
        <name>Fe</name>
        <dbReference type="ChEBI" id="CHEBI:18248"/>
    </ligandPart>
</feature>
<dbReference type="PANTHER" id="PTHR24291:SF50">
    <property type="entry name" value="BIFUNCTIONAL ALBAFLAVENONE MONOOXYGENASE_TERPENE SYNTHASE"/>
    <property type="match status" value="1"/>
</dbReference>
<comment type="cofactor">
    <cofactor evidence="7">
        <name>heme</name>
        <dbReference type="ChEBI" id="CHEBI:30413"/>
    </cofactor>
</comment>
<dbReference type="SUPFAM" id="SSF48264">
    <property type="entry name" value="Cytochrome P450"/>
    <property type="match status" value="1"/>
</dbReference>
<dbReference type="KEGG" id="gdi:GDI2364"/>
<dbReference type="InterPro" id="IPR050196">
    <property type="entry name" value="Cytochrome_P450_Monoox"/>
</dbReference>
<evidence type="ECO:0000256" key="3">
    <source>
        <dbReference type="ARBA" id="ARBA00022723"/>
    </source>
</evidence>
<evidence type="ECO:0000256" key="2">
    <source>
        <dbReference type="ARBA" id="ARBA00022617"/>
    </source>
</evidence>
<dbReference type="PROSITE" id="PS00086">
    <property type="entry name" value="CYTOCHROME_P450"/>
    <property type="match status" value="1"/>
</dbReference>
<dbReference type="InterPro" id="IPR001128">
    <property type="entry name" value="Cyt_P450"/>
</dbReference>
<dbReference type="GO" id="GO:0004497">
    <property type="term" value="F:monooxygenase activity"/>
    <property type="evidence" value="ECO:0007669"/>
    <property type="project" value="UniProtKB-KW"/>
</dbReference>
<evidence type="ECO:0000256" key="1">
    <source>
        <dbReference type="ARBA" id="ARBA00010617"/>
    </source>
</evidence>
<evidence type="ECO:0000256" key="6">
    <source>
        <dbReference type="ARBA" id="ARBA00023033"/>
    </source>
</evidence>
<dbReference type="Pfam" id="PF00067">
    <property type="entry name" value="p450"/>
    <property type="match status" value="1"/>
</dbReference>
<dbReference type="PANTHER" id="PTHR24291">
    <property type="entry name" value="CYTOCHROME P450 FAMILY 4"/>
    <property type="match status" value="1"/>
</dbReference>
<dbReference type="PRINTS" id="PR00463">
    <property type="entry name" value="EP450I"/>
</dbReference>
<dbReference type="AlphaFoldDB" id="A9HMH0"/>
<keyword evidence="6 8" id="KW-0503">Monooxygenase</keyword>
<evidence type="ECO:0000256" key="5">
    <source>
        <dbReference type="ARBA" id="ARBA00023004"/>
    </source>
</evidence>
<sequence length="480" mass="53823">MNFRLCADRWNSMEFIPPFPPRPKTSLSVFELLRRGTQNFLNIWEEKAFEYQTMSMQVLARQVFICNSPDTVRHAFITRAENFQRKSPQIRNALSPLLGDGLFVSDGETWKQRRQMVSPVLHTSRMDQFAPAMVETVGELADRWAALPDGATFDVLKVMAQLTAEIICRAVFGRTLGAEHAREVAEAFTEYQKYVDQSDLASFGLPSWVPRRNGAKTRRATARIHAVLDGIIADLQRTEDDGSVIRMLMRDGVLDATALRNEAAVIFLAGHETTANCLSWVWYLLSQAPEVEARLHEELDTVLGSRAPTFADVSQLVYTRAIVEETLRLYPPVPLLAREAKEDDTIRSRKVKAGALVMVVPWLLHRHRLYWRKPDHFMPERFLPGSPDAPQKYTYVPFSIGPRICPGLSFGLVEAIICLASLARGTTLRLAPGAVVEPVCRLTLRPGDTLPMTVWKRTAAAGTRPVPAAASAQRCPVHHG</sequence>
<reference evidence="9 10" key="1">
    <citation type="journal article" date="2009" name="BMC Genomics">
        <title>Complete genome sequence of the sugarcane nitrogen-fixing endophyte Gluconacetobacter diazotrophicus Pal5.</title>
        <authorList>
            <person name="Bertalan M."/>
            <person name="Albano R."/>
            <person name="Padua V."/>
            <person name="Rouws L."/>
            <person name="Rojas C."/>
            <person name="Hemerly A."/>
            <person name="Teixeira K."/>
            <person name="Schwab S."/>
            <person name="Araujo J."/>
            <person name="Oliveira A."/>
            <person name="Franca L."/>
            <person name="Magalhaes V."/>
            <person name="Alqueres S."/>
            <person name="Cardoso A."/>
            <person name="Almeida W."/>
            <person name="Loureiro M.M."/>
            <person name="Nogueira E."/>
            <person name="Cidade D."/>
            <person name="Oliveira D."/>
            <person name="Simao T."/>
            <person name="Macedo J."/>
            <person name="Valadao A."/>
            <person name="Dreschsel M."/>
            <person name="Freitas F."/>
            <person name="Vidal M."/>
            <person name="Guedes H."/>
            <person name="Rodrigues E."/>
            <person name="Meneses C."/>
            <person name="Brioso P."/>
            <person name="Pozzer L."/>
            <person name="Figueiredo D."/>
            <person name="Montano H."/>
            <person name="Junior J."/>
            <person name="Filho G."/>
            <person name="Flores V."/>
            <person name="Ferreira B."/>
            <person name="Branco A."/>
            <person name="Gonzalez P."/>
            <person name="Guillobel H."/>
            <person name="Lemos M."/>
            <person name="Seibel L."/>
            <person name="Macedo J."/>
            <person name="Alves-Ferreira M."/>
            <person name="Sachetto-Martins G."/>
            <person name="Coelho A."/>
            <person name="Santos E."/>
            <person name="Amaral G."/>
            <person name="Neves A."/>
            <person name="Pacheco A.B."/>
            <person name="Carvalho D."/>
            <person name="Lery L."/>
            <person name="Bisch P."/>
            <person name="Rossle S.C."/>
            <person name="Urmenyi T."/>
            <person name="Kruger W.V."/>
            <person name="Martins O."/>
            <person name="Baldani J.I."/>
            <person name="Ferreira P.C."/>
        </authorList>
    </citation>
    <scope>NUCLEOTIDE SEQUENCE [LARGE SCALE GENOMIC DNA]</scope>
    <source>
        <strain evidence="10">ATCC 49037 / DSM 5601 / CCUG 37298 / CIP 103539 / LMG 7603 / PAl5</strain>
    </source>
</reference>
<proteinExistence type="inferred from homology"/>
<keyword evidence="2 7" id="KW-0349">Heme</keyword>
<dbReference type="Proteomes" id="UP000001176">
    <property type="component" value="Chromosome"/>
</dbReference>
<accession>A9HMH0</accession>
<dbReference type="InterPro" id="IPR017972">
    <property type="entry name" value="Cyt_P450_CS"/>
</dbReference>
<protein>
    <submittedName>
        <fullName evidence="9">Putative cytochrome P450</fullName>
    </submittedName>
</protein>
<dbReference type="GO" id="GO:0020037">
    <property type="term" value="F:heme binding"/>
    <property type="evidence" value="ECO:0007669"/>
    <property type="project" value="InterPro"/>
</dbReference>
<dbReference type="Gene3D" id="1.10.630.10">
    <property type="entry name" value="Cytochrome P450"/>
    <property type="match status" value="1"/>
</dbReference>
<evidence type="ECO:0000313" key="9">
    <source>
        <dbReference type="EMBL" id="CAP56307.1"/>
    </source>
</evidence>
<keyword evidence="4 8" id="KW-0560">Oxidoreductase</keyword>
<keyword evidence="10" id="KW-1185">Reference proteome</keyword>
<evidence type="ECO:0000256" key="4">
    <source>
        <dbReference type="ARBA" id="ARBA00023002"/>
    </source>
</evidence>
<keyword evidence="5 7" id="KW-0408">Iron</keyword>
<comment type="similarity">
    <text evidence="1 8">Belongs to the cytochrome P450 family.</text>
</comment>